<dbReference type="NCBIfam" id="NF001937">
    <property type="entry name" value="PRK00714.1-4"/>
    <property type="match status" value="1"/>
</dbReference>
<gene>
    <name evidence="4" type="ORF">MNBD_GAMMA18-311</name>
</gene>
<dbReference type="PANTHER" id="PTHR43736:SF1">
    <property type="entry name" value="DIHYDRONEOPTERIN TRIPHOSPHATE DIPHOSPHATASE"/>
    <property type="match status" value="1"/>
</dbReference>
<organism evidence="4">
    <name type="scientific">hydrothermal vent metagenome</name>
    <dbReference type="NCBI Taxonomy" id="652676"/>
    <lineage>
        <taxon>unclassified sequences</taxon>
        <taxon>metagenomes</taxon>
        <taxon>ecological metagenomes</taxon>
    </lineage>
</organism>
<keyword evidence="2 4" id="KW-0378">Hydrolase</keyword>
<dbReference type="Pfam" id="PF00293">
    <property type="entry name" value="NUDIX"/>
    <property type="match status" value="1"/>
</dbReference>
<dbReference type="InterPro" id="IPR015797">
    <property type="entry name" value="NUDIX_hydrolase-like_dom_sf"/>
</dbReference>
<dbReference type="InterPro" id="IPR000086">
    <property type="entry name" value="NUDIX_hydrolase_dom"/>
</dbReference>
<dbReference type="EMBL" id="UOFP01000254">
    <property type="protein sequence ID" value="VAW89137.1"/>
    <property type="molecule type" value="Genomic_DNA"/>
</dbReference>
<dbReference type="InterPro" id="IPR022927">
    <property type="entry name" value="RppH"/>
</dbReference>
<name>A0A3B0ZP68_9ZZZZ</name>
<dbReference type="FunFam" id="3.90.79.10:FF:000001">
    <property type="entry name" value="RNA pyrophosphohydrolase"/>
    <property type="match status" value="1"/>
</dbReference>
<evidence type="ECO:0000313" key="4">
    <source>
        <dbReference type="EMBL" id="VAW89137.1"/>
    </source>
</evidence>
<dbReference type="InterPro" id="IPR020476">
    <property type="entry name" value="Nudix_hydrolase"/>
</dbReference>
<dbReference type="GO" id="GO:0016462">
    <property type="term" value="F:pyrophosphatase activity"/>
    <property type="evidence" value="ECO:0007669"/>
    <property type="project" value="UniProtKB-ARBA"/>
</dbReference>
<dbReference type="HAMAP" id="MF_00298">
    <property type="entry name" value="Nudix_RppH"/>
    <property type="match status" value="1"/>
</dbReference>
<protein>
    <submittedName>
        <fullName evidence="4">Adenosine (5')-pentaphospho-(5'')-adenosine pyrophosphohydrolase</fullName>
    </submittedName>
</protein>
<sequence length="174" mass="20506">MIDLEGYRANVGIILANRHGKLFWARRIGQQSWQFPQGGIKAHETPEQALYRELYEEVGLRPEHVEVLARTPDWLRYDLPKHLLRREKRPLCIGQKQIWFVLRLIVPADHVSLDACDTPEFDYWRWVDYWHPITEVVSFKRKVYESALNVLGPTLFGSADNVPPRCSYPTHSRR</sequence>
<feature type="domain" description="Nudix hydrolase" evidence="3">
    <location>
        <begin position="6"/>
        <end position="149"/>
    </location>
</feature>
<dbReference type="PRINTS" id="PR00502">
    <property type="entry name" value="NUDIXFAMILY"/>
</dbReference>
<evidence type="ECO:0000256" key="1">
    <source>
        <dbReference type="ARBA" id="ARBA00001936"/>
    </source>
</evidence>
<dbReference type="AlphaFoldDB" id="A0A3B0ZP68"/>
<dbReference type="InterPro" id="IPR020084">
    <property type="entry name" value="NUDIX_hydrolase_CS"/>
</dbReference>
<dbReference type="PROSITE" id="PS00893">
    <property type="entry name" value="NUDIX_BOX"/>
    <property type="match status" value="1"/>
</dbReference>
<accession>A0A3B0ZP68</accession>
<dbReference type="SUPFAM" id="SSF55811">
    <property type="entry name" value="Nudix"/>
    <property type="match status" value="1"/>
</dbReference>
<comment type="cofactor">
    <cofactor evidence="1">
        <name>Mn(2+)</name>
        <dbReference type="ChEBI" id="CHEBI:29035"/>
    </cofactor>
</comment>
<proteinExistence type="inferred from homology"/>
<evidence type="ECO:0000256" key="2">
    <source>
        <dbReference type="ARBA" id="ARBA00022801"/>
    </source>
</evidence>
<dbReference type="GO" id="GO:0140098">
    <property type="term" value="F:catalytic activity, acting on RNA"/>
    <property type="evidence" value="ECO:0007669"/>
    <property type="project" value="UniProtKB-ARBA"/>
</dbReference>
<dbReference type="NCBIfam" id="NF001938">
    <property type="entry name" value="PRK00714.1-5"/>
    <property type="match status" value="1"/>
</dbReference>
<dbReference type="PANTHER" id="PTHR43736">
    <property type="entry name" value="ADP-RIBOSE PYROPHOSPHATASE"/>
    <property type="match status" value="1"/>
</dbReference>
<evidence type="ECO:0000259" key="3">
    <source>
        <dbReference type="PROSITE" id="PS51462"/>
    </source>
</evidence>
<dbReference type="Gene3D" id="3.90.79.10">
    <property type="entry name" value="Nucleoside Triphosphate Pyrophosphohydrolase"/>
    <property type="match status" value="1"/>
</dbReference>
<dbReference type="PROSITE" id="PS51462">
    <property type="entry name" value="NUDIX"/>
    <property type="match status" value="1"/>
</dbReference>
<dbReference type="CDD" id="cd03671">
    <property type="entry name" value="NUDIX_Ap4A_hydrolase_plant_like"/>
    <property type="match status" value="1"/>
</dbReference>
<reference evidence="4" key="1">
    <citation type="submission" date="2018-06" db="EMBL/GenBank/DDBJ databases">
        <authorList>
            <person name="Zhirakovskaya E."/>
        </authorList>
    </citation>
    <scope>NUCLEOTIDE SEQUENCE</scope>
</reference>